<feature type="transmembrane region" description="Helical" evidence="8">
    <location>
        <begin position="114"/>
        <end position="139"/>
    </location>
</feature>
<evidence type="ECO:0000313" key="11">
    <source>
        <dbReference type="EMBL" id="MFC6886128.1"/>
    </source>
</evidence>
<dbReference type="PANTHER" id="PTHR42929">
    <property type="entry name" value="INNER MEMBRANE ABC TRANSPORTER PERMEASE PROTEIN YDCU-RELATED-RELATED"/>
    <property type="match status" value="1"/>
</dbReference>
<sequence>MAEATALGPPPDAAAAPPAARRRRGPSGRGAALLLPGLVVVAVVFVVPMARLAWLSVTTPETGLANYRDVLTDGVSLTVIWRTLRMMLVVTAVCLLFAYPYAYVMTVVPPRTRAVLTTIVLLPFWTSLMARTFAWVVLLQKGGPVNDALAALGLGDVRLAGSATGVTIAMAQVMLPFMVLPLYSSMRDVDRALVPAALSLGARPAVAFLRVYLPLTLPGVAAGTTLVAVLSLGFYVTPALLGSPKESMIAQLIAVKVQDVLDFGAGGALSLTLLVVALALLGLVARFVRPGAALGMSDEGDRR</sequence>
<feature type="transmembrane region" description="Helical" evidence="8">
    <location>
        <begin position="79"/>
        <end position="102"/>
    </location>
</feature>
<keyword evidence="6 8" id="KW-1133">Transmembrane helix</keyword>
<comment type="similarity">
    <text evidence="2">Belongs to the binding-protein-dependent transport system permease family. CysTW subfamily.</text>
</comment>
<comment type="caution">
    <text evidence="11">The sequence shown here is derived from an EMBL/GenBank/DDBJ whole genome shotgun (WGS) entry which is preliminary data.</text>
</comment>
<evidence type="ECO:0000256" key="9">
    <source>
        <dbReference type="SAM" id="MobiDB-lite"/>
    </source>
</evidence>
<keyword evidence="3 8" id="KW-0813">Transport</keyword>
<dbReference type="RefSeq" id="WP_378064048.1">
    <property type="nucleotide sequence ID" value="NZ_JBHSXS010000048.1"/>
</dbReference>
<dbReference type="CDD" id="cd06261">
    <property type="entry name" value="TM_PBP2"/>
    <property type="match status" value="1"/>
</dbReference>
<reference evidence="12" key="1">
    <citation type="journal article" date="2019" name="Int. J. Syst. Evol. Microbiol.">
        <title>The Global Catalogue of Microorganisms (GCM) 10K type strain sequencing project: providing services to taxonomists for standard genome sequencing and annotation.</title>
        <authorList>
            <consortium name="The Broad Institute Genomics Platform"/>
            <consortium name="The Broad Institute Genome Sequencing Center for Infectious Disease"/>
            <person name="Wu L."/>
            <person name="Ma J."/>
        </authorList>
    </citation>
    <scope>NUCLEOTIDE SEQUENCE [LARGE SCALE GENOMIC DNA]</scope>
    <source>
        <strain evidence="12">JCM 3369</strain>
    </source>
</reference>
<evidence type="ECO:0000256" key="3">
    <source>
        <dbReference type="ARBA" id="ARBA00022448"/>
    </source>
</evidence>
<evidence type="ECO:0000256" key="5">
    <source>
        <dbReference type="ARBA" id="ARBA00022692"/>
    </source>
</evidence>
<dbReference type="Pfam" id="PF00528">
    <property type="entry name" value="BPD_transp_1"/>
    <property type="match status" value="1"/>
</dbReference>
<feature type="transmembrane region" description="Helical" evidence="8">
    <location>
        <begin position="263"/>
        <end position="288"/>
    </location>
</feature>
<proteinExistence type="inferred from homology"/>
<dbReference type="PROSITE" id="PS50928">
    <property type="entry name" value="ABC_TM1"/>
    <property type="match status" value="1"/>
</dbReference>
<dbReference type="InterPro" id="IPR035906">
    <property type="entry name" value="MetI-like_sf"/>
</dbReference>
<feature type="transmembrane region" description="Helical" evidence="8">
    <location>
        <begin position="159"/>
        <end position="180"/>
    </location>
</feature>
<dbReference type="InterPro" id="IPR000515">
    <property type="entry name" value="MetI-like"/>
</dbReference>
<protein>
    <submittedName>
        <fullName evidence="11">ABC transporter permease</fullName>
    </submittedName>
</protein>
<keyword evidence="4" id="KW-1003">Cell membrane</keyword>
<feature type="transmembrane region" description="Helical" evidence="8">
    <location>
        <begin position="31"/>
        <end position="54"/>
    </location>
</feature>
<dbReference type="Proteomes" id="UP001596380">
    <property type="component" value="Unassembled WGS sequence"/>
</dbReference>
<name>A0ABW2CWE2_9ACTN</name>
<evidence type="ECO:0000256" key="8">
    <source>
        <dbReference type="RuleBase" id="RU363032"/>
    </source>
</evidence>
<evidence type="ECO:0000256" key="2">
    <source>
        <dbReference type="ARBA" id="ARBA00007069"/>
    </source>
</evidence>
<evidence type="ECO:0000256" key="1">
    <source>
        <dbReference type="ARBA" id="ARBA00004651"/>
    </source>
</evidence>
<comment type="subcellular location">
    <subcellularLocation>
        <location evidence="1 8">Cell membrane</location>
        <topology evidence="1 8">Multi-pass membrane protein</topology>
    </subcellularLocation>
</comment>
<dbReference type="Gene3D" id="1.10.3720.10">
    <property type="entry name" value="MetI-like"/>
    <property type="match status" value="1"/>
</dbReference>
<feature type="domain" description="ABC transmembrane type-1" evidence="10">
    <location>
        <begin position="80"/>
        <end position="284"/>
    </location>
</feature>
<dbReference type="PANTHER" id="PTHR42929:SF5">
    <property type="entry name" value="ABC TRANSPORTER PERMEASE PROTEIN"/>
    <property type="match status" value="1"/>
</dbReference>
<keyword evidence="7 8" id="KW-0472">Membrane</keyword>
<evidence type="ECO:0000259" key="10">
    <source>
        <dbReference type="PROSITE" id="PS50928"/>
    </source>
</evidence>
<evidence type="ECO:0000256" key="6">
    <source>
        <dbReference type="ARBA" id="ARBA00022989"/>
    </source>
</evidence>
<feature type="region of interest" description="Disordered" evidence="9">
    <location>
        <begin position="1"/>
        <end position="24"/>
    </location>
</feature>
<evidence type="ECO:0000256" key="4">
    <source>
        <dbReference type="ARBA" id="ARBA00022475"/>
    </source>
</evidence>
<gene>
    <name evidence="11" type="ORF">ACFQKB_40660</name>
</gene>
<evidence type="ECO:0000256" key="7">
    <source>
        <dbReference type="ARBA" id="ARBA00023136"/>
    </source>
</evidence>
<dbReference type="EMBL" id="JBHSXS010000048">
    <property type="protein sequence ID" value="MFC6886128.1"/>
    <property type="molecule type" value="Genomic_DNA"/>
</dbReference>
<dbReference type="SUPFAM" id="SSF161098">
    <property type="entry name" value="MetI-like"/>
    <property type="match status" value="1"/>
</dbReference>
<accession>A0ABW2CWE2</accession>
<feature type="compositionally biased region" description="Low complexity" evidence="9">
    <location>
        <begin position="1"/>
        <end position="19"/>
    </location>
</feature>
<keyword evidence="12" id="KW-1185">Reference proteome</keyword>
<organism evidence="11 12">
    <name type="scientific">Actinomadura yumaensis</name>
    <dbReference type="NCBI Taxonomy" id="111807"/>
    <lineage>
        <taxon>Bacteria</taxon>
        <taxon>Bacillati</taxon>
        <taxon>Actinomycetota</taxon>
        <taxon>Actinomycetes</taxon>
        <taxon>Streptosporangiales</taxon>
        <taxon>Thermomonosporaceae</taxon>
        <taxon>Actinomadura</taxon>
    </lineage>
</organism>
<evidence type="ECO:0000313" key="12">
    <source>
        <dbReference type="Proteomes" id="UP001596380"/>
    </source>
</evidence>
<keyword evidence="5 8" id="KW-0812">Transmembrane</keyword>